<dbReference type="RefSeq" id="WP_113280082.1">
    <property type="nucleotide sequence ID" value="NZ_JABUMX010000001.1"/>
</dbReference>
<evidence type="ECO:0000313" key="4">
    <source>
        <dbReference type="Proteomes" id="UP000550508"/>
    </source>
</evidence>
<evidence type="ECO:0008006" key="5">
    <source>
        <dbReference type="Google" id="ProtNLM"/>
    </source>
</evidence>
<protein>
    <recommendedName>
        <fullName evidence="5">DUF2125 domain-containing protein</fullName>
    </recommendedName>
</protein>
<evidence type="ECO:0000256" key="2">
    <source>
        <dbReference type="SAM" id="SignalP"/>
    </source>
</evidence>
<name>A0A849VJ21_9HYPH</name>
<evidence type="ECO:0000256" key="1">
    <source>
        <dbReference type="SAM" id="MobiDB-lite"/>
    </source>
</evidence>
<dbReference type="EMBL" id="JABUMX010000001">
    <property type="protein sequence ID" value="NTS29742.1"/>
    <property type="molecule type" value="Genomic_DNA"/>
</dbReference>
<keyword evidence="4" id="KW-1185">Reference proteome</keyword>
<evidence type="ECO:0000313" key="3">
    <source>
        <dbReference type="EMBL" id="NTS29742.1"/>
    </source>
</evidence>
<feature type="region of interest" description="Disordered" evidence="1">
    <location>
        <begin position="481"/>
        <end position="530"/>
    </location>
</feature>
<keyword evidence="2" id="KW-0732">Signal</keyword>
<feature type="compositionally biased region" description="Acidic residues" evidence="1">
    <location>
        <begin position="512"/>
        <end position="530"/>
    </location>
</feature>
<feature type="chain" id="PRO_5032386601" description="DUF2125 domain-containing protein" evidence="2">
    <location>
        <begin position="20"/>
        <end position="530"/>
    </location>
</feature>
<sequence length="530" mass="56398">MRRLLFASLLMTSAWPAFAQTVDADGAKALADTLAKYFGRSAIEGKIVNVAPAGDNYRITLSLAELFKGMPSRGINGDFISSDLLARPLADGTWNISTATPPDWIDTSTFTGSTYWSVKNAQMNGVFDPKLGTFSKSDFSYDGMKMRVAAGTQAADVTAGPVKGQLNGMANPAGGVDMGYTQTTGNFVETISLKSPLPAAPDDGAVTPAPTLPAPPSKVVFSSGEVTYSADAKGARNLEILDLWAYFVAHSDTKTLTDPQQAELKGKILAVLPIWEKLTGTYRFAGLDIDTPLGKFTAKNIVQEVDFDGVGKDGGYHVALRTNGLTYPPLPIPDWAKPLLPTDVELAFGAESVDLDTLVKAAVADMDLRRDEPFSDAFESNAAAAFVTNPPKVVIDKSMVRTAESEITVEGEVSFAGMKPTSRTTWEMAGFDAALDRLNNAAEHEPEVKNYVVFAKLAKDFGTQLPNGHMQWIVDQQADGSVSVNGNPVKGPDPVATPDDDDALDGTTLDDNIIDPDAGSDSDDADAPKQ</sequence>
<reference evidence="3 4" key="1">
    <citation type="submission" date="2020-05" db="EMBL/GenBank/DDBJ databases">
        <authorList>
            <person name="Kim M.K."/>
        </authorList>
    </citation>
    <scope>NUCLEOTIDE SEQUENCE [LARGE SCALE GENOMIC DNA]</scope>
    <source>
        <strain evidence="3 4">BT25</strain>
    </source>
</reference>
<comment type="caution">
    <text evidence="3">The sequence shown here is derived from an EMBL/GenBank/DDBJ whole genome shotgun (WGS) entry which is preliminary data.</text>
</comment>
<organism evidence="3 4">
    <name type="scientific">Phyllobacterium pellucidum</name>
    <dbReference type="NCBI Taxonomy" id="2740464"/>
    <lineage>
        <taxon>Bacteria</taxon>
        <taxon>Pseudomonadati</taxon>
        <taxon>Pseudomonadota</taxon>
        <taxon>Alphaproteobacteria</taxon>
        <taxon>Hyphomicrobiales</taxon>
        <taxon>Phyllobacteriaceae</taxon>
        <taxon>Phyllobacterium</taxon>
    </lineage>
</organism>
<feature type="signal peptide" evidence="2">
    <location>
        <begin position="1"/>
        <end position="19"/>
    </location>
</feature>
<dbReference type="Proteomes" id="UP000550508">
    <property type="component" value="Unassembled WGS sequence"/>
</dbReference>
<accession>A0A849VJ21</accession>
<dbReference type="AlphaFoldDB" id="A0A849VJ21"/>
<gene>
    <name evidence="3" type="ORF">HQ945_00600</name>
</gene>
<proteinExistence type="predicted"/>